<dbReference type="RefSeq" id="WP_030507823.1">
    <property type="nucleotide sequence ID" value="NZ_FTNI01000022.1"/>
</dbReference>
<proteinExistence type="predicted"/>
<reference evidence="2" key="1">
    <citation type="submission" date="2017-01" db="EMBL/GenBank/DDBJ databases">
        <authorList>
            <person name="Varghese N."/>
            <person name="Submissions S."/>
        </authorList>
    </citation>
    <scope>NUCLEOTIDE SEQUENCE [LARGE SCALE GENOMIC DNA]</scope>
    <source>
        <strain evidence="2">ATCC 12950</strain>
    </source>
</reference>
<evidence type="ECO:0000313" key="1">
    <source>
        <dbReference type="EMBL" id="SIS01165.1"/>
    </source>
</evidence>
<dbReference type="EMBL" id="FTNI01000022">
    <property type="protein sequence ID" value="SIS01165.1"/>
    <property type="molecule type" value="Genomic_DNA"/>
</dbReference>
<protein>
    <submittedName>
        <fullName evidence="1">Uncharacterized protein</fullName>
    </submittedName>
</protein>
<organism evidence="1 2">
    <name type="scientific">Microbispora rosea</name>
    <dbReference type="NCBI Taxonomy" id="58117"/>
    <lineage>
        <taxon>Bacteria</taxon>
        <taxon>Bacillati</taxon>
        <taxon>Actinomycetota</taxon>
        <taxon>Actinomycetes</taxon>
        <taxon>Streptosporangiales</taxon>
        <taxon>Streptosporangiaceae</taxon>
        <taxon>Microbispora</taxon>
    </lineage>
</organism>
<accession>A0A1N7FLM4</accession>
<dbReference type="Proteomes" id="UP000186096">
    <property type="component" value="Unassembled WGS sequence"/>
</dbReference>
<evidence type="ECO:0000313" key="2">
    <source>
        <dbReference type="Proteomes" id="UP000186096"/>
    </source>
</evidence>
<keyword evidence="2" id="KW-1185">Reference proteome</keyword>
<dbReference type="STRING" id="58117.SAMN05421833_122155"/>
<sequence>MALLDPDCVRRLLESADPDVALVFVRGECRVLPLDEIDERHRALVVVRRADLPEAHGDEPVTEERVEALTRCLENAVRDLGG</sequence>
<dbReference type="OrthoDB" id="3540948at2"/>
<name>A0A1N7FLM4_9ACTN</name>
<dbReference type="AlphaFoldDB" id="A0A1N7FLM4"/>
<gene>
    <name evidence="1" type="ORF">SAMN05421833_122155</name>
</gene>